<name>A0A1Z1WHR9_9ACTN</name>
<dbReference type="InterPro" id="IPR025565">
    <property type="entry name" value="DUF4328"/>
</dbReference>
<dbReference type="Pfam" id="PF14219">
    <property type="entry name" value="DUF4328"/>
    <property type="match status" value="1"/>
</dbReference>
<dbReference type="eggNOG" id="COG0515">
    <property type="taxonomic scope" value="Bacteria"/>
</dbReference>
<keyword evidence="4" id="KW-1185">Reference proteome</keyword>
<feature type="transmembrane region" description="Helical" evidence="1">
    <location>
        <begin position="176"/>
        <end position="198"/>
    </location>
</feature>
<protein>
    <recommendedName>
        <fullName evidence="2">DUF4328 domain-containing protein</fullName>
    </recommendedName>
</protein>
<proteinExistence type="predicted"/>
<dbReference type="STRING" id="67267.GCA_000716675_06653"/>
<dbReference type="EMBL" id="CP021748">
    <property type="protein sequence ID" value="ARX85983.1"/>
    <property type="molecule type" value="Genomic_DNA"/>
</dbReference>
<keyword evidence="1" id="KW-0472">Membrane</keyword>
<gene>
    <name evidence="3" type="ORF">SMD44_05452</name>
</gene>
<evidence type="ECO:0000256" key="1">
    <source>
        <dbReference type="SAM" id="Phobius"/>
    </source>
</evidence>
<feature type="transmembrane region" description="Helical" evidence="1">
    <location>
        <begin position="54"/>
        <end position="77"/>
    </location>
</feature>
<feature type="domain" description="DUF4328" evidence="2">
    <location>
        <begin position="42"/>
        <end position="203"/>
    </location>
</feature>
<accession>A0A1Z1WHR9</accession>
<dbReference type="Proteomes" id="UP000195880">
    <property type="component" value="Chromosome"/>
</dbReference>
<keyword evidence="1" id="KW-1133">Transmembrane helix</keyword>
<evidence type="ECO:0000313" key="4">
    <source>
        <dbReference type="Proteomes" id="UP000195880"/>
    </source>
</evidence>
<evidence type="ECO:0000259" key="2">
    <source>
        <dbReference type="Pfam" id="PF14219"/>
    </source>
</evidence>
<dbReference type="AlphaFoldDB" id="A0A1Z1WHR9"/>
<reference evidence="3 4" key="1">
    <citation type="submission" date="2017-05" db="EMBL/GenBank/DDBJ databases">
        <title>Streptomyces alboflavus Genome sequencing and assembly.</title>
        <authorList>
            <person name="Wang Y."/>
            <person name="Du B."/>
            <person name="Ding Y."/>
            <person name="Liu H."/>
            <person name="Hou Q."/>
            <person name="Liu K."/>
            <person name="Wang C."/>
            <person name="Yao L."/>
        </authorList>
    </citation>
    <scope>NUCLEOTIDE SEQUENCE [LARGE SCALE GENOMIC DNA]</scope>
    <source>
        <strain evidence="3 4">MDJK44</strain>
    </source>
</reference>
<evidence type="ECO:0000313" key="3">
    <source>
        <dbReference type="EMBL" id="ARX85983.1"/>
    </source>
</evidence>
<keyword evidence="1" id="KW-0812">Transmembrane</keyword>
<organism evidence="3 4">
    <name type="scientific">Streptomyces alboflavus</name>
    <dbReference type="NCBI Taxonomy" id="67267"/>
    <lineage>
        <taxon>Bacteria</taxon>
        <taxon>Bacillati</taxon>
        <taxon>Actinomycetota</taxon>
        <taxon>Actinomycetes</taxon>
        <taxon>Kitasatosporales</taxon>
        <taxon>Streptomycetaceae</taxon>
        <taxon>Streptomyces</taxon>
    </lineage>
</organism>
<feature type="transmembrane region" description="Helical" evidence="1">
    <location>
        <begin position="145"/>
        <end position="164"/>
    </location>
</feature>
<dbReference type="KEGG" id="salf:SMD44_05452"/>
<sequence>MGLANATVAVLGVGIAADVFSLWAGGGVFGVVSDVIDGDYGAVTEDRLDRADTLYGVSGILQGAAMLGAVVLFLCWFHRVRANADVFAPDGHRKTRGWAIGGWFVPIANLWIPRRIAVDIWDASSGNRWLPGAGQETKRRTLLNAWWTLWLTTGIFGQIASRQYRAAEEPEKVKQAVVSLMASDLVNIAAAIVAMLFVRRLTAMQDALARSGWGPRD</sequence>